<evidence type="ECO:0008006" key="5">
    <source>
        <dbReference type="Google" id="ProtNLM"/>
    </source>
</evidence>
<proteinExistence type="predicted"/>
<evidence type="ECO:0000313" key="4">
    <source>
        <dbReference type="Proteomes" id="UP000031599"/>
    </source>
</evidence>
<dbReference type="AlphaFoldDB" id="A0A0C2CPC7"/>
<dbReference type="Pfam" id="PF01839">
    <property type="entry name" value="FG-GAP"/>
    <property type="match status" value="1"/>
</dbReference>
<feature type="compositionally biased region" description="Low complexity" evidence="2">
    <location>
        <begin position="77"/>
        <end position="92"/>
    </location>
</feature>
<evidence type="ECO:0000256" key="1">
    <source>
        <dbReference type="ARBA" id="ARBA00022729"/>
    </source>
</evidence>
<dbReference type="EMBL" id="JMCC02000229">
    <property type="protein sequence ID" value="KIG11585.1"/>
    <property type="molecule type" value="Genomic_DNA"/>
</dbReference>
<evidence type="ECO:0000256" key="2">
    <source>
        <dbReference type="SAM" id="MobiDB-lite"/>
    </source>
</evidence>
<dbReference type="SUPFAM" id="SSF69318">
    <property type="entry name" value="Integrin alpha N-terminal domain"/>
    <property type="match status" value="1"/>
</dbReference>
<protein>
    <recommendedName>
        <fullName evidence="5">FG-GAP repeat protein</fullName>
    </recommendedName>
</protein>
<dbReference type="RefSeq" id="WP_052559417.1">
    <property type="nucleotide sequence ID" value="NZ_JMCC02000229.1"/>
</dbReference>
<keyword evidence="1" id="KW-0732">Signal</keyword>
<reference evidence="3 4" key="1">
    <citation type="submission" date="2014-12" db="EMBL/GenBank/DDBJ databases">
        <title>Genome assembly of Enhygromyxa salina DSM 15201.</title>
        <authorList>
            <person name="Sharma G."/>
            <person name="Subramanian S."/>
        </authorList>
    </citation>
    <scope>NUCLEOTIDE SEQUENCE [LARGE SCALE GENOMIC DNA]</scope>
    <source>
        <strain evidence="3 4">DSM 15201</strain>
    </source>
</reference>
<feature type="region of interest" description="Disordered" evidence="2">
    <location>
        <begin position="73"/>
        <end position="92"/>
    </location>
</feature>
<evidence type="ECO:0000313" key="3">
    <source>
        <dbReference type="EMBL" id="KIG11585.1"/>
    </source>
</evidence>
<dbReference type="InterPro" id="IPR028994">
    <property type="entry name" value="Integrin_alpha_N"/>
</dbReference>
<organism evidence="3 4">
    <name type="scientific">Enhygromyxa salina</name>
    <dbReference type="NCBI Taxonomy" id="215803"/>
    <lineage>
        <taxon>Bacteria</taxon>
        <taxon>Pseudomonadati</taxon>
        <taxon>Myxococcota</taxon>
        <taxon>Polyangia</taxon>
        <taxon>Nannocystales</taxon>
        <taxon>Nannocystaceae</taxon>
        <taxon>Enhygromyxa</taxon>
    </lineage>
</organism>
<name>A0A0C2CPC7_9BACT</name>
<accession>A0A0C2CPC7</accession>
<dbReference type="InterPro" id="IPR013517">
    <property type="entry name" value="FG-GAP"/>
</dbReference>
<sequence>MPLIGDFNGDDRTDLFWHAPGVPTDWLWLSVSGPITANFDRFERQVMSEFRPLIGDFNGDGIDDIFWYAARSETPDASASSGSSTTPTATWA</sequence>
<comment type="caution">
    <text evidence="3">The sequence shown here is derived from an EMBL/GenBank/DDBJ whole genome shotgun (WGS) entry which is preliminary data.</text>
</comment>
<dbReference type="Proteomes" id="UP000031599">
    <property type="component" value="Unassembled WGS sequence"/>
</dbReference>
<gene>
    <name evidence="3" type="ORF">DB30_03138</name>
</gene>